<dbReference type="Gene3D" id="3.40.50.150">
    <property type="entry name" value="Vaccinia Virus protein VP39"/>
    <property type="match status" value="1"/>
</dbReference>
<accession>A0A5N5DEV9</accession>
<comment type="caution">
    <text evidence="2">The sequence shown here is derived from an EMBL/GenBank/DDBJ whole genome shotgun (WGS) entry which is preliminary data.</text>
</comment>
<dbReference type="CDD" id="cd02440">
    <property type="entry name" value="AdoMet_MTases"/>
    <property type="match status" value="1"/>
</dbReference>
<dbReference type="OrthoDB" id="2013972at2759"/>
<reference evidence="2 3" key="1">
    <citation type="journal article" date="2019" name="Sci. Rep.">
        <title>A multi-omics analysis of the grapevine pathogen Lasiodiplodia theobromae reveals that temperature affects the expression of virulence- and pathogenicity-related genes.</title>
        <authorList>
            <person name="Felix C."/>
            <person name="Meneses R."/>
            <person name="Goncalves M.F.M."/>
            <person name="Tilleman L."/>
            <person name="Duarte A.S."/>
            <person name="Jorrin-Novo J.V."/>
            <person name="Van de Peer Y."/>
            <person name="Deforce D."/>
            <person name="Van Nieuwerburgh F."/>
            <person name="Esteves A.C."/>
            <person name="Alves A."/>
        </authorList>
    </citation>
    <scope>NUCLEOTIDE SEQUENCE [LARGE SCALE GENOMIC DNA]</scope>
    <source>
        <strain evidence="2 3">LA-SOL3</strain>
    </source>
</reference>
<gene>
    <name evidence="2" type="primary">LAE1_12</name>
    <name evidence="2" type="ORF">DBV05_g4936</name>
</gene>
<feature type="compositionally biased region" description="Low complexity" evidence="1">
    <location>
        <begin position="27"/>
        <end position="39"/>
    </location>
</feature>
<feature type="region of interest" description="Disordered" evidence="1">
    <location>
        <begin position="1"/>
        <end position="39"/>
    </location>
</feature>
<name>A0A5N5DEV9_9PEZI</name>
<dbReference type="EMBL" id="VCHE01000024">
    <property type="protein sequence ID" value="KAB2576393.1"/>
    <property type="molecule type" value="Genomic_DNA"/>
</dbReference>
<evidence type="ECO:0000313" key="2">
    <source>
        <dbReference type="EMBL" id="KAB2576393.1"/>
    </source>
</evidence>
<dbReference type="GO" id="GO:0008168">
    <property type="term" value="F:methyltransferase activity"/>
    <property type="evidence" value="ECO:0007669"/>
    <property type="project" value="TreeGrafter"/>
</dbReference>
<organism evidence="2 3">
    <name type="scientific">Lasiodiplodia theobromae</name>
    <dbReference type="NCBI Taxonomy" id="45133"/>
    <lineage>
        <taxon>Eukaryota</taxon>
        <taxon>Fungi</taxon>
        <taxon>Dikarya</taxon>
        <taxon>Ascomycota</taxon>
        <taxon>Pezizomycotina</taxon>
        <taxon>Dothideomycetes</taxon>
        <taxon>Dothideomycetes incertae sedis</taxon>
        <taxon>Botryosphaeriales</taxon>
        <taxon>Botryosphaeriaceae</taxon>
        <taxon>Lasiodiplodia</taxon>
    </lineage>
</organism>
<dbReference type="Pfam" id="PF13489">
    <property type="entry name" value="Methyltransf_23"/>
    <property type="match status" value="1"/>
</dbReference>
<dbReference type="Proteomes" id="UP000325902">
    <property type="component" value="Unassembled WGS sequence"/>
</dbReference>
<dbReference type="PANTHER" id="PTHR43591:SF10">
    <property type="entry name" value="ABC TRANSMEMBRANE TYPE-1 DOMAIN-CONTAINING PROTEIN-RELATED"/>
    <property type="match status" value="1"/>
</dbReference>
<evidence type="ECO:0000256" key="1">
    <source>
        <dbReference type="SAM" id="MobiDB-lite"/>
    </source>
</evidence>
<feature type="compositionally biased region" description="Pro residues" evidence="1">
    <location>
        <begin position="1"/>
        <end position="11"/>
    </location>
</feature>
<protein>
    <submittedName>
        <fullName evidence="2">Secondary metabolism regulator LAE1</fullName>
    </submittedName>
</protein>
<sequence length="332" mass="37907">MCPPTEEPQPPQIEAEEYNDDTESSYESDLPSTSSLSSSITDYEYENGRRYHSYKKGLYLAPNDEDEKDRLDLCHHTITLRIGGKLHLAPISPNVQEVLDLGTGTGIWAIHMGDEYESARILGNDLSPIQPSFVPPNVRFEVDDMEDVWTYTQKFDFIHARYLVGSIRDWPKLISNCYKFLKPGGWLEVKEFNMHAYSTDGSLDEENSYLNRYLRESAEGMRSLGIEPEPATKLAGWLKEAGFADIRDELFPCPIGSWPKDKMLKEVGLFNLANFVDGLEGFSMRLLTSTRGWKKEEVEVHVAHVKKELKTRSIHSQHDMHVVYGQKPLDAE</sequence>
<dbReference type="InterPro" id="IPR029063">
    <property type="entry name" value="SAM-dependent_MTases_sf"/>
</dbReference>
<dbReference type="PANTHER" id="PTHR43591">
    <property type="entry name" value="METHYLTRANSFERASE"/>
    <property type="match status" value="1"/>
</dbReference>
<dbReference type="SUPFAM" id="SSF53335">
    <property type="entry name" value="S-adenosyl-L-methionine-dependent methyltransferases"/>
    <property type="match status" value="1"/>
</dbReference>
<feature type="compositionally biased region" description="Acidic residues" evidence="1">
    <location>
        <begin position="14"/>
        <end position="26"/>
    </location>
</feature>
<dbReference type="AlphaFoldDB" id="A0A5N5DEV9"/>
<evidence type="ECO:0000313" key="3">
    <source>
        <dbReference type="Proteomes" id="UP000325902"/>
    </source>
</evidence>
<proteinExistence type="predicted"/>
<keyword evidence="3" id="KW-1185">Reference proteome</keyword>